<dbReference type="Proteomes" id="UP000004061">
    <property type="component" value="Unassembled WGS sequence"/>
</dbReference>
<feature type="transmembrane region" description="Helical" evidence="1">
    <location>
        <begin position="24"/>
        <end position="45"/>
    </location>
</feature>
<keyword evidence="1" id="KW-0812">Transmembrane</keyword>
<sequence length="50" mass="6053">MSYFTNWQERIKKITQKSLVQNTLWMFLGKVISIFMQATYFILIARYPGF</sequence>
<dbReference type="EMBL" id="ABYK01000020">
    <property type="protein sequence ID" value="EDZ94342.1"/>
    <property type="molecule type" value="Genomic_DNA"/>
</dbReference>
<name>B5W292_LIMMA</name>
<evidence type="ECO:0000313" key="3">
    <source>
        <dbReference type="Proteomes" id="UP000004061"/>
    </source>
</evidence>
<dbReference type="AlphaFoldDB" id="B5W292"/>
<accession>B5W292</accession>
<reference evidence="2 3" key="1">
    <citation type="journal article" date="2011" name="Appl. Environ. Microbiol.">
        <title>Contribution of a Sodium Ion Gradient to Energy Conservation during Fermentation in the Cyanobacterium Arthrospira (Spirulina) maxima CS-328.</title>
        <authorList>
            <person name="Carrieri D."/>
            <person name="Ananyev G."/>
            <person name="Lenz O."/>
            <person name="Bryant D.A."/>
            <person name="Dismukes G.C."/>
        </authorList>
    </citation>
    <scope>NUCLEOTIDE SEQUENCE [LARGE SCALE GENOMIC DNA]</scope>
    <source>
        <strain evidence="2 3">CS-328</strain>
    </source>
</reference>
<keyword evidence="1" id="KW-1133">Transmembrane helix</keyword>
<organism evidence="2 3">
    <name type="scientific">Limnospira maxima CS-328</name>
    <dbReference type="NCBI Taxonomy" id="513049"/>
    <lineage>
        <taxon>Bacteria</taxon>
        <taxon>Bacillati</taxon>
        <taxon>Cyanobacteriota</taxon>
        <taxon>Cyanophyceae</taxon>
        <taxon>Oscillatoriophycideae</taxon>
        <taxon>Oscillatoriales</taxon>
        <taxon>Sirenicapillariaceae</taxon>
        <taxon>Limnospira</taxon>
    </lineage>
</organism>
<proteinExistence type="predicted"/>
<protein>
    <submittedName>
        <fullName evidence="2">Uncharacterized protein</fullName>
    </submittedName>
</protein>
<evidence type="ECO:0000313" key="2">
    <source>
        <dbReference type="EMBL" id="EDZ94342.1"/>
    </source>
</evidence>
<comment type="caution">
    <text evidence="2">The sequence shown here is derived from an EMBL/GenBank/DDBJ whole genome shotgun (WGS) entry which is preliminary data.</text>
</comment>
<keyword evidence="1" id="KW-0472">Membrane</keyword>
<gene>
    <name evidence="2" type="ORF">AmaxDRAFT_2890</name>
</gene>
<evidence type="ECO:0000256" key="1">
    <source>
        <dbReference type="SAM" id="Phobius"/>
    </source>
</evidence>
<keyword evidence="3" id="KW-1185">Reference proteome</keyword>